<evidence type="ECO:0000313" key="6">
    <source>
        <dbReference type="Proteomes" id="UP001498476"/>
    </source>
</evidence>
<dbReference type="InterPro" id="IPR050523">
    <property type="entry name" value="AKR_Detox_Biosynth"/>
</dbReference>
<organism evidence="5 6">
    <name type="scientific">Neonectria punicea</name>
    <dbReference type="NCBI Taxonomy" id="979145"/>
    <lineage>
        <taxon>Eukaryota</taxon>
        <taxon>Fungi</taxon>
        <taxon>Dikarya</taxon>
        <taxon>Ascomycota</taxon>
        <taxon>Pezizomycotina</taxon>
        <taxon>Sordariomycetes</taxon>
        <taxon>Hypocreomycetidae</taxon>
        <taxon>Hypocreales</taxon>
        <taxon>Nectriaceae</taxon>
        <taxon>Neonectria</taxon>
    </lineage>
</organism>
<keyword evidence="2" id="KW-0560">Oxidoreductase</keyword>
<keyword evidence="1" id="KW-0521">NADP</keyword>
<evidence type="ECO:0000313" key="5">
    <source>
        <dbReference type="EMBL" id="KAK7422969.1"/>
    </source>
</evidence>
<comment type="similarity">
    <text evidence="3">Belongs to the aldo/keto reductase family. Aldo/keto reductase 2 subfamily.</text>
</comment>
<accession>A0ABR1HPU7</accession>
<evidence type="ECO:0000256" key="3">
    <source>
        <dbReference type="ARBA" id="ARBA00038157"/>
    </source>
</evidence>
<dbReference type="SUPFAM" id="SSF51430">
    <property type="entry name" value="NAD(P)-linked oxidoreductase"/>
    <property type="match status" value="1"/>
</dbReference>
<dbReference type="EMBL" id="JAZAVJ010000012">
    <property type="protein sequence ID" value="KAK7422969.1"/>
    <property type="molecule type" value="Genomic_DNA"/>
</dbReference>
<reference evidence="5 6" key="1">
    <citation type="journal article" date="2025" name="Microbiol. Resour. Announc.">
        <title>Draft genome sequences for Neonectria magnoliae and Neonectria punicea, canker pathogens of Liriodendron tulipifera and Acer saccharum in West Virginia.</title>
        <authorList>
            <person name="Petronek H.M."/>
            <person name="Kasson M.T."/>
            <person name="Metheny A.M."/>
            <person name="Stauder C.M."/>
            <person name="Lovett B."/>
            <person name="Lynch S.C."/>
            <person name="Garnas J.R."/>
            <person name="Kasson L.R."/>
            <person name="Stajich J.E."/>
        </authorList>
    </citation>
    <scope>NUCLEOTIDE SEQUENCE [LARGE SCALE GENOMIC DNA]</scope>
    <source>
        <strain evidence="5 6">NRRL 64653</strain>
    </source>
</reference>
<gene>
    <name evidence="5" type="ORF">QQX98_001259</name>
</gene>
<sequence>MSFFDSPPKPESLLGYPRVLSPTAAVKVSPICLGGISIGSAWGELFGKNEEPFKLLDSFYSLGGNFIDTSNVYNAEESEMLIGEWMELRGVRDQMVVATKYSSSYRAYNREKEPLQSNFIGNSAKSMHLSVRDSLKKLRTDYIDMLYVHWWDFATSVEEVMRHLHAYVMARQVLYLGISDTPAWVVVKANAFARANGLTPFSVYQGLWNVATRDMEAEIIPMCEDQGMAVVPWEALGGGKLLSTEQRRQQKENPDARVGSSTKPDVELCDALERLAEEKNTTLQAIALAYLFHQTTYVFPIVGVNSVEHVEAMPEAVRIRLSKDDIETIHQVSRFDPMFPMKFLYNYKGGQEYHLGLTAANNQQYQMGAWINAPPKQPPYKPEP</sequence>
<proteinExistence type="inferred from homology"/>
<protein>
    <recommendedName>
        <fullName evidence="4">NADP-dependent oxidoreductase domain-containing protein</fullName>
    </recommendedName>
</protein>
<dbReference type="InterPro" id="IPR036812">
    <property type="entry name" value="NAD(P)_OxRdtase_dom_sf"/>
</dbReference>
<evidence type="ECO:0000259" key="4">
    <source>
        <dbReference type="Pfam" id="PF00248"/>
    </source>
</evidence>
<name>A0ABR1HPU7_9HYPO</name>
<dbReference type="InterPro" id="IPR023210">
    <property type="entry name" value="NADP_OxRdtase_dom"/>
</dbReference>
<keyword evidence="6" id="KW-1185">Reference proteome</keyword>
<dbReference type="PANTHER" id="PTHR43364:SF7">
    <property type="entry name" value="NADP-DEPENDENT OXIDOREDUCTASE DOMAIN-CONTAINING PROTEIN-RELATED"/>
    <property type="match status" value="1"/>
</dbReference>
<dbReference type="PANTHER" id="PTHR43364">
    <property type="entry name" value="NADH-SPECIFIC METHYLGLYOXAL REDUCTASE-RELATED"/>
    <property type="match status" value="1"/>
</dbReference>
<dbReference type="Gene3D" id="3.20.20.100">
    <property type="entry name" value="NADP-dependent oxidoreductase domain"/>
    <property type="match status" value="1"/>
</dbReference>
<dbReference type="Pfam" id="PF00248">
    <property type="entry name" value="Aldo_ket_red"/>
    <property type="match status" value="1"/>
</dbReference>
<dbReference type="Proteomes" id="UP001498476">
    <property type="component" value="Unassembled WGS sequence"/>
</dbReference>
<feature type="domain" description="NADP-dependent oxidoreductase" evidence="4">
    <location>
        <begin position="30"/>
        <end position="332"/>
    </location>
</feature>
<evidence type="ECO:0000256" key="2">
    <source>
        <dbReference type="ARBA" id="ARBA00023002"/>
    </source>
</evidence>
<evidence type="ECO:0000256" key="1">
    <source>
        <dbReference type="ARBA" id="ARBA00022857"/>
    </source>
</evidence>
<comment type="caution">
    <text evidence="5">The sequence shown here is derived from an EMBL/GenBank/DDBJ whole genome shotgun (WGS) entry which is preliminary data.</text>
</comment>